<dbReference type="EMBL" id="JAROKS010000002">
    <property type="protein sequence ID" value="KAK1805989.1"/>
    <property type="molecule type" value="Genomic_DNA"/>
</dbReference>
<evidence type="ECO:0000313" key="3">
    <source>
        <dbReference type="Proteomes" id="UP001239994"/>
    </source>
</evidence>
<evidence type="ECO:0000259" key="1">
    <source>
        <dbReference type="Pfam" id="PF00078"/>
    </source>
</evidence>
<dbReference type="AlphaFoldDB" id="A0AAD8ZVE9"/>
<dbReference type="Pfam" id="PF00078">
    <property type="entry name" value="RVT_1"/>
    <property type="match status" value="1"/>
</dbReference>
<feature type="non-terminal residue" evidence="2">
    <location>
        <position position="1"/>
    </location>
</feature>
<gene>
    <name evidence="2" type="ORF">P4O66_013040</name>
</gene>
<sequence length="238" mass="26886">MRACLHRPAHTCFYKGLQQNTGAVQSTVSNTSQSYLYPKKFTITGFNDYRHVTLTSVVMKSFERLILTYLRHITSPLTDSLQFAYQAKRSVDDAMNMGFNLILQIPKNLGKNSVLGFQLGISAQQYNKFIQLGVLALTCSWITGFLTGKEQLVTLRKFTSRTQTTSKGAPQGCVLSPLLFLLYTNDCTSMDLLVNIQKFADTTFIGLIPDCDEIAYRWVFNQVVLWSIRNNCCKIPCC</sequence>
<name>A0AAD8ZVE9_9TELE</name>
<dbReference type="Proteomes" id="UP001239994">
    <property type="component" value="Unassembled WGS sequence"/>
</dbReference>
<organism evidence="2 3">
    <name type="scientific">Electrophorus voltai</name>
    <dbReference type="NCBI Taxonomy" id="2609070"/>
    <lineage>
        <taxon>Eukaryota</taxon>
        <taxon>Metazoa</taxon>
        <taxon>Chordata</taxon>
        <taxon>Craniata</taxon>
        <taxon>Vertebrata</taxon>
        <taxon>Euteleostomi</taxon>
        <taxon>Actinopterygii</taxon>
        <taxon>Neopterygii</taxon>
        <taxon>Teleostei</taxon>
        <taxon>Ostariophysi</taxon>
        <taxon>Gymnotiformes</taxon>
        <taxon>Gymnotoidei</taxon>
        <taxon>Gymnotidae</taxon>
        <taxon>Electrophorus</taxon>
    </lineage>
</organism>
<keyword evidence="3" id="KW-1185">Reference proteome</keyword>
<proteinExistence type="predicted"/>
<feature type="domain" description="Reverse transcriptase" evidence="1">
    <location>
        <begin position="46"/>
        <end position="205"/>
    </location>
</feature>
<dbReference type="InterPro" id="IPR000477">
    <property type="entry name" value="RT_dom"/>
</dbReference>
<evidence type="ECO:0000313" key="2">
    <source>
        <dbReference type="EMBL" id="KAK1805989.1"/>
    </source>
</evidence>
<accession>A0AAD8ZVE9</accession>
<reference evidence="2" key="1">
    <citation type="submission" date="2023-03" db="EMBL/GenBank/DDBJ databases">
        <title>Electrophorus voltai genome.</title>
        <authorList>
            <person name="Bian C."/>
        </authorList>
    </citation>
    <scope>NUCLEOTIDE SEQUENCE</scope>
    <source>
        <strain evidence="2">CB-2022</strain>
        <tissue evidence="2">Muscle</tissue>
    </source>
</reference>
<comment type="caution">
    <text evidence="2">The sequence shown here is derived from an EMBL/GenBank/DDBJ whole genome shotgun (WGS) entry which is preliminary data.</text>
</comment>
<dbReference type="PANTHER" id="PTHR33332">
    <property type="entry name" value="REVERSE TRANSCRIPTASE DOMAIN-CONTAINING PROTEIN"/>
    <property type="match status" value="1"/>
</dbReference>
<protein>
    <recommendedName>
        <fullName evidence="1">Reverse transcriptase domain-containing protein</fullName>
    </recommendedName>
</protein>